<dbReference type="EMBL" id="JNOC01000150">
    <property type="protein sequence ID" value="KPH52316.1"/>
    <property type="molecule type" value="Genomic_DNA"/>
</dbReference>
<dbReference type="RefSeq" id="WP_054198792.1">
    <property type="nucleotide sequence ID" value="NZ_JNOC01000150.1"/>
</dbReference>
<dbReference type="Proteomes" id="UP000037997">
    <property type="component" value="Unassembled WGS sequence"/>
</dbReference>
<sequence>MKKIALFCITPFFCFCIANAEEFLDSYRKVAELGWLGLAYCMGIDDESEIKKELDNLSLDPTRHKIKIMDSKSAFNELKQYIDTEKEFYDINDNNPKLGYKNFKGCIKMFYYGTGYGSGYQFEVERIVKKYCKDCK</sequence>
<comment type="caution">
    <text evidence="2">The sequence shown here is derived from an EMBL/GenBank/DDBJ whole genome shotgun (WGS) entry which is preliminary data.</text>
</comment>
<accession>A0A0N0LRN3</accession>
<feature type="chain" id="PRO_5005855015" evidence="1">
    <location>
        <begin position="21"/>
        <end position="136"/>
    </location>
</feature>
<dbReference type="AlphaFoldDB" id="A0A0N0LRN3"/>
<organism evidence="2 3">
    <name type="scientific">Helicobacter pullorum</name>
    <dbReference type="NCBI Taxonomy" id="35818"/>
    <lineage>
        <taxon>Bacteria</taxon>
        <taxon>Pseudomonadati</taxon>
        <taxon>Campylobacterota</taxon>
        <taxon>Epsilonproteobacteria</taxon>
        <taxon>Campylobacterales</taxon>
        <taxon>Helicobacteraceae</taxon>
        <taxon>Helicobacter</taxon>
    </lineage>
</organism>
<proteinExistence type="predicted"/>
<evidence type="ECO:0000313" key="2">
    <source>
        <dbReference type="EMBL" id="KPH52316.1"/>
    </source>
</evidence>
<dbReference type="PATRIC" id="fig|35818.11.peg.407"/>
<name>A0A0N0LRN3_9HELI</name>
<keyword evidence="1" id="KW-0732">Signal</keyword>
<gene>
    <name evidence="2" type="ORF">HPU229334_02065</name>
</gene>
<evidence type="ECO:0000313" key="3">
    <source>
        <dbReference type="Proteomes" id="UP000037997"/>
    </source>
</evidence>
<reference evidence="2 3" key="1">
    <citation type="submission" date="2014-06" db="EMBL/GenBank/DDBJ databases">
        <title>Helicobacter pullorum isolates in fresh chicken meat - phenotypic and genotypic features.</title>
        <authorList>
            <person name="Borges V."/>
            <person name="Santos A."/>
            <person name="Correia C.B."/>
            <person name="Saraiva M."/>
            <person name="Menard A."/>
            <person name="Vieira L."/>
            <person name="Sampaio D.A."/>
            <person name="Gomes J.P."/>
            <person name="Oleastro M."/>
        </authorList>
    </citation>
    <scope>NUCLEOTIDE SEQUENCE [LARGE SCALE GENOMIC DNA]</scope>
    <source>
        <strain evidence="2 3">229334/12</strain>
    </source>
</reference>
<protein>
    <submittedName>
        <fullName evidence="2">Uncharacterized protein</fullName>
    </submittedName>
</protein>
<evidence type="ECO:0000256" key="1">
    <source>
        <dbReference type="SAM" id="SignalP"/>
    </source>
</evidence>
<feature type="signal peptide" evidence="1">
    <location>
        <begin position="1"/>
        <end position="20"/>
    </location>
</feature>